<sequence>MVNTASAGVNKAAAAAAQGGHRALPLASLNHISVVCRSLESSLSFYRDVLGFIQIRRPGSFDFDGAWLFNFGIGVHLLQAEDLESLPPQKTEINPKDNHISFTTCESMEAVQRRLKELGIRYVQRRVEEGGIHVDQIFFHDPDGFMIEVCTCDNLPVIPLVTHLDAAASCAPPAVVAPSCKRVSNQHQQQLSTIVTAAVPEVPPTAAPAPQQSVGGGCVGEVVDPAASMSASAMMTCSEHACMQV</sequence>
<dbReference type="Gramene" id="TraesJUL3A03G01362260.1">
    <property type="protein sequence ID" value="TraesJUL3A03G01362260.1"/>
    <property type="gene ID" value="TraesJUL3A03G01362260"/>
</dbReference>
<dbReference type="PROSITE" id="PS51819">
    <property type="entry name" value="VOC"/>
    <property type="match status" value="1"/>
</dbReference>
<dbReference type="PANTHER" id="PTHR46142:SF10">
    <property type="entry name" value="OS01G0173600 PROTEIN"/>
    <property type="match status" value="1"/>
</dbReference>
<name>A0A3B6EGE5_WHEAT</name>
<dbReference type="Gramene" id="TraesSTA3A03G01342000.1">
    <property type="protein sequence ID" value="TraesSTA3A03G01342000.1"/>
    <property type="gene ID" value="TraesSTA3A03G01342000"/>
</dbReference>
<dbReference type="Gramene" id="TraesCS3A03G0287200.1">
    <property type="protein sequence ID" value="TraesCS3A03G0287200.1.CDS"/>
    <property type="gene ID" value="TraesCS3A03G0287200"/>
</dbReference>
<dbReference type="OrthoDB" id="16820at2759"/>
<reference evidence="2" key="2">
    <citation type="submission" date="2018-10" db="UniProtKB">
        <authorList>
            <consortium name="EnsemblPlants"/>
        </authorList>
    </citation>
    <scope>IDENTIFICATION</scope>
</reference>
<proteinExistence type="predicted"/>
<dbReference type="Gramene" id="TraesSYM3A03G01371940.1">
    <property type="protein sequence ID" value="TraesSYM3A03G01371940.1"/>
    <property type="gene ID" value="TraesSYM3A03G01371940"/>
</dbReference>
<evidence type="ECO:0000313" key="3">
    <source>
        <dbReference type="Proteomes" id="UP000019116"/>
    </source>
</evidence>
<organism evidence="2">
    <name type="scientific">Triticum aestivum</name>
    <name type="common">Wheat</name>
    <dbReference type="NCBI Taxonomy" id="4565"/>
    <lineage>
        <taxon>Eukaryota</taxon>
        <taxon>Viridiplantae</taxon>
        <taxon>Streptophyta</taxon>
        <taxon>Embryophyta</taxon>
        <taxon>Tracheophyta</taxon>
        <taxon>Spermatophyta</taxon>
        <taxon>Magnoliopsida</taxon>
        <taxon>Liliopsida</taxon>
        <taxon>Poales</taxon>
        <taxon>Poaceae</taxon>
        <taxon>BOP clade</taxon>
        <taxon>Pooideae</taxon>
        <taxon>Triticodae</taxon>
        <taxon>Triticeae</taxon>
        <taxon>Triticinae</taxon>
        <taxon>Triticum</taxon>
    </lineage>
</organism>
<dbReference type="OMA" id="HACASKT"/>
<dbReference type="AlphaFoldDB" id="A0A3B6EGE5"/>
<dbReference type="InterPro" id="IPR029068">
    <property type="entry name" value="Glyas_Bleomycin-R_OHBP_Dase"/>
</dbReference>
<dbReference type="Proteomes" id="UP000019116">
    <property type="component" value="Chromosome 3A"/>
</dbReference>
<evidence type="ECO:0000259" key="1">
    <source>
        <dbReference type="PROSITE" id="PS51819"/>
    </source>
</evidence>
<feature type="domain" description="VOC" evidence="1">
    <location>
        <begin position="28"/>
        <end position="152"/>
    </location>
</feature>
<dbReference type="GeneID" id="123060541"/>
<dbReference type="SMR" id="A0A3B6EGE5"/>
<dbReference type="Gramene" id="TraesLDM3A03G01353100.1">
    <property type="protein sequence ID" value="TraesLDM3A03G01353100.1"/>
    <property type="gene ID" value="TraesLDM3A03G01353100"/>
</dbReference>
<dbReference type="Gramene" id="TraesMAC3A03G01348750.1">
    <property type="protein sequence ID" value="TraesMAC3A03G01348750.1"/>
    <property type="gene ID" value="TraesMAC3A03G01348750"/>
</dbReference>
<dbReference type="Gramene" id="TraesROB_scaffold_090062_01G000100.1">
    <property type="protein sequence ID" value="TraesROB_scaffold_090062_01G000100.1"/>
    <property type="gene ID" value="TraesROB_scaffold_090062_01G000100"/>
</dbReference>
<dbReference type="SUPFAM" id="SSF54593">
    <property type="entry name" value="Glyoxalase/Bleomycin resistance protein/Dihydroxybiphenyl dioxygenase"/>
    <property type="match status" value="1"/>
</dbReference>
<dbReference type="Gramene" id="TraesPARA_EIv1.0_0797920.1">
    <property type="protein sequence ID" value="TraesPARA_EIv1.0_0797920.1.CDS"/>
    <property type="gene ID" value="TraesPARA_EIv1.0_0797920"/>
</dbReference>
<dbReference type="Gramene" id="TraesLAC3A03G01294400.1">
    <property type="protein sequence ID" value="TraesLAC3A03G01294400.1"/>
    <property type="gene ID" value="TraesLAC3A03G01294400"/>
</dbReference>
<gene>
    <name evidence="2" type="primary">LOC123060541</name>
</gene>
<keyword evidence="3" id="KW-1185">Reference proteome</keyword>
<dbReference type="PANTHER" id="PTHR46142">
    <property type="match status" value="1"/>
</dbReference>
<evidence type="ECO:0000313" key="2">
    <source>
        <dbReference type="EnsemblPlants" id="TraesCS3A02G129100.1"/>
    </source>
</evidence>
<dbReference type="Pfam" id="PF00903">
    <property type="entry name" value="Glyoxalase"/>
    <property type="match status" value="1"/>
</dbReference>
<dbReference type="Gramene" id="TraesJAG3A03G01359770.1">
    <property type="protein sequence ID" value="TraesJAG3A03G01359770.1"/>
    <property type="gene ID" value="TraesJAG3A03G01359770"/>
</dbReference>
<reference evidence="2" key="1">
    <citation type="submission" date="2018-08" db="EMBL/GenBank/DDBJ databases">
        <authorList>
            <person name="Rossello M."/>
        </authorList>
    </citation>
    <scope>NUCLEOTIDE SEQUENCE [LARGE SCALE GENOMIC DNA]</scope>
    <source>
        <strain evidence="2">cv. Chinese Spring</strain>
    </source>
</reference>
<dbReference type="Gene3D" id="3.10.180.10">
    <property type="entry name" value="2,3-Dihydroxybiphenyl 1,2-Dioxygenase, domain 1"/>
    <property type="match status" value="1"/>
</dbReference>
<protein>
    <recommendedName>
        <fullName evidence="1">VOC domain-containing protein</fullName>
    </recommendedName>
</protein>
<accession>A0A3B6EGE5</accession>
<dbReference type="CDD" id="cd07245">
    <property type="entry name" value="VOC_like"/>
    <property type="match status" value="1"/>
</dbReference>
<dbReference type="InterPro" id="IPR004360">
    <property type="entry name" value="Glyas_Fos-R_dOase_dom"/>
</dbReference>
<dbReference type="Gramene" id="TraesNOR3A03G01370650.1">
    <property type="protein sequence ID" value="TraesNOR3A03G01370650.1"/>
    <property type="gene ID" value="TraesNOR3A03G01370650"/>
</dbReference>
<dbReference type="EnsemblPlants" id="TraesCS3A02G129100.1">
    <property type="protein sequence ID" value="TraesCS3A02G129100.1"/>
    <property type="gene ID" value="TraesCS3A02G129100"/>
</dbReference>
<dbReference type="RefSeq" id="XP_044339235.1">
    <property type="nucleotide sequence ID" value="XM_044483300.1"/>
</dbReference>
<dbReference type="Gramene" id="TraesCS3A02G129100.1">
    <property type="protein sequence ID" value="TraesCS3A02G129100.1"/>
    <property type="gene ID" value="TraesCS3A02G129100"/>
</dbReference>
<dbReference type="Gramene" id="TraesRN3A0100290100.1">
    <property type="protein sequence ID" value="TraesRN3A0100290100.1"/>
    <property type="gene ID" value="TraesRN3A0100290100"/>
</dbReference>
<dbReference type="Gramene" id="TraesARI3A03G01370440.1">
    <property type="protein sequence ID" value="TraesARI3A03G01370440.1"/>
    <property type="gene ID" value="TraesARI3A03G01370440"/>
</dbReference>
<dbReference type="InterPro" id="IPR037523">
    <property type="entry name" value="VOC_core"/>
</dbReference>